<keyword evidence="1" id="KW-0472">Membrane</keyword>
<dbReference type="AlphaFoldDB" id="A0A4D7QEJ8"/>
<dbReference type="EMBL" id="CP039865">
    <property type="protein sequence ID" value="QCK85588.1"/>
    <property type="molecule type" value="Genomic_DNA"/>
</dbReference>
<evidence type="ECO:0000256" key="1">
    <source>
        <dbReference type="SAM" id="Phobius"/>
    </source>
</evidence>
<feature type="transmembrane region" description="Helical" evidence="1">
    <location>
        <begin position="258"/>
        <end position="285"/>
    </location>
</feature>
<keyword evidence="3" id="KW-1185">Reference proteome</keyword>
<organism evidence="2 3">
    <name type="scientific">Phreatobacter aquaticus</name>
    <dbReference type="NCBI Taxonomy" id="2570229"/>
    <lineage>
        <taxon>Bacteria</taxon>
        <taxon>Pseudomonadati</taxon>
        <taxon>Pseudomonadota</taxon>
        <taxon>Alphaproteobacteria</taxon>
        <taxon>Hyphomicrobiales</taxon>
        <taxon>Phreatobacteraceae</taxon>
        <taxon>Phreatobacter</taxon>
    </lineage>
</organism>
<proteinExistence type="predicted"/>
<keyword evidence="1" id="KW-0812">Transmembrane</keyword>
<reference evidence="2 3" key="1">
    <citation type="submission" date="2019-04" db="EMBL/GenBank/DDBJ databases">
        <title>Phreatobacter aquaticus sp. nov.</title>
        <authorList>
            <person name="Choi A."/>
            <person name="Baek K."/>
        </authorList>
    </citation>
    <scope>NUCLEOTIDE SEQUENCE [LARGE SCALE GENOMIC DNA]</scope>
    <source>
        <strain evidence="2 3">NMCR1094</strain>
    </source>
</reference>
<evidence type="ECO:0000313" key="2">
    <source>
        <dbReference type="EMBL" id="QCK85588.1"/>
    </source>
</evidence>
<dbReference type="KEGG" id="paqt:E8L99_07305"/>
<feature type="transmembrane region" description="Helical" evidence="1">
    <location>
        <begin position="138"/>
        <end position="164"/>
    </location>
</feature>
<protein>
    <recommendedName>
        <fullName evidence="4">Glycosyltransferase RgtA/B/C/D-like domain-containing protein</fullName>
    </recommendedName>
</protein>
<dbReference type="Proteomes" id="UP000298588">
    <property type="component" value="Chromosome"/>
</dbReference>
<evidence type="ECO:0008006" key="4">
    <source>
        <dbReference type="Google" id="ProtNLM"/>
    </source>
</evidence>
<accession>A0A4D7QEJ8</accession>
<dbReference type="OrthoDB" id="7975584at2"/>
<evidence type="ECO:0000313" key="3">
    <source>
        <dbReference type="Proteomes" id="UP000298588"/>
    </source>
</evidence>
<feature type="transmembrane region" description="Helical" evidence="1">
    <location>
        <begin position="176"/>
        <end position="206"/>
    </location>
</feature>
<dbReference type="RefSeq" id="WP_137098922.1">
    <property type="nucleotide sequence ID" value="NZ_CP039865.1"/>
</dbReference>
<keyword evidence="1" id="KW-1133">Transmembrane helix</keyword>
<gene>
    <name evidence="2" type="ORF">E8L99_07305</name>
</gene>
<feature type="transmembrane region" description="Helical" evidence="1">
    <location>
        <begin position="96"/>
        <end position="117"/>
    </location>
</feature>
<sequence length="522" mass="58663">MHAPATRSARADDDLSPLRIALLFAVLLLIIAVPILTHRLPPMSDYVNHLARMHVIADAGRDPNLAQFYRIDWQIVPNLVMDLIIPPLTRVMDVYLAGQAFLILTFFLIMSGAMALHRALFGRWSALPLIGFPLLYNYVLLVGVLNYIVGIGLSLWGLAFWAALRERNPVLRLGVATVFACALFFCHLYSVGVFGIGLLAFELLRLHERRSEPWLPRLVDFVATGLPFLPVLALLRASPTWGLASENSWEPKGKIDGLIYVFEIYSDVVAIALVAVVVTASAWAIRHRILRFHPLGWLILGVGFIVYMAMPRVLFGSYLADQRLPIALVFMLIACLRLDMHHRFVRHGFMVMVLALVVARTTEVQLAWQQLSRGPLAVKQSMQMVNLGSKILVAYADRSAGDDVRDYGLLHAACLGIIERSSLVTTAFTVAGKQIMHVREAFRDRVDNEDGTPPSVDQMRAALEPIQGEAPNYWEAWWDQYDYVYMVFTQAGQENPMPDQLQLVVEGPRFQLYRVVREQPPG</sequence>
<feature type="transmembrane region" description="Helical" evidence="1">
    <location>
        <begin position="218"/>
        <end position="238"/>
    </location>
</feature>
<name>A0A4D7QEJ8_9HYPH</name>
<feature type="transmembrane region" description="Helical" evidence="1">
    <location>
        <begin position="292"/>
        <end position="310"/>
    </location>
</feature>
<feature type="transmembrane region" description="Helical" evidence="1">
    <location>
        <begin position="20"/>
        <end position="37"/>
    </location>
</feature>
<feature type="transmembrane region" description="Helical" evidence="1">
    <location>
        <begin position="322"/>
        <end position="340"/>
    </location>
</feature>